<dbReference type="EMBL" id="JADGMQ010000002">
    <property type="protein sequence ID" value="MBI1620169.1"/>
    <property type="molecule type" value="Genomic_DNA"/>
</dbReference>
<protein>
    <submittedName>
        <fullName evidence="1">Phage tail protein</fullName>
    </submittedName>
</protein>
<dbReference type="RefSeq" id="WP_198475351.1">
    <property type="nucleotide sequence ID" value="NZ_JADGMQ010000002.1"/>
</dbReference>
<name>A0ABS0SBM8_9HYPH</name>
<accession>A0ABS0SBM8</accession>
<gene>
    <name evidence="1" type="ORF">IOD40_05770</name>
</gene>
<dbReference type="Pfam" id="PF06995">
    <property type="entry name" value="Phage_P2_GpU"/>
    <property type="match status" value="1"/>
</dbReference>
<sequence>MLYMLGALIVDTRPFSAEDVRRTASADIVAKPLMQAFPSKEFMGEGEDDLILSGQLLPAKIGGLSELEIAHEMRRSGTRFPLLRGDGQRLGWYAITQINEQHSHLMRNGIGFIVRHSITMTKVEPDQGAGQQLIAGLLSLFDAMAG</sequence>
<proteinExistence type="predicted"/>
<organism evidence="1 2">
    <name type="scientific">Aquamicrobium zhengzhouense</name>
    <dbReference type="NCBI Taxonomy" id="2781738"/>
    <lineage>
        <taxon>Bacteria</taxon>
        <taxon>Pseudomonadati</taxon>
        <taxon>Pseudomonadota</taxon>
        <taxon>Alphaproteobacteria</taxon>
        <taxon>Hyphomicrobiales</taxon>
        <taxon>Phyllobacteriaceae</taxon>
        <taxon>Aquamicrobium</taxon>
    </lineage>
</organism>
<dbReference type="InterPro" id="IPR009734">
    <property type="entry name" value="Myoviridae_GpU"/>
</dbReference>
<comment type="caution">
    <text evidence="1">The sequence shown here is derived from an EMBL/GenBank/DDBJ whole genome shotgun (WGS) entry which is preliminary data.</text>
</comment>
<keyword evidence="2" id="KW-1185">Reference proteome</keyword>
<evidence type="ECO:0000313" key="1">
    <source>
        <dbReference type="EMBL" id="MBI1620169.1"/>
    </source>
</evidence>
<evidence type="ECO:0000313" key="2">
    <source>
        <dbReference type="Proteomes" id="UP000601789"/>
    </source>
</evidence>
<reference evidence="1 2" key="1">
    <citation type="submission" date="2020-10" db="EMBL/GenBank/DDBJ databases">
        <title>Aquamicrobium zhengzhouensis sp. nov., a exopolysaccharide producing bacterium isolated from farmland soil.</title>
        <authorList>
            <person name="Wang X."/>
        </authorList>
    </citation>
    <scope>NUCLEOTIDE SEQUENCE [LARGE SCALE GENOMIC DNA]</scope>
    <source>
        <strain evidence="2">cd-1</strain>
    </source>
</reference>
<dbReference type="Proteomes" id="UP000601789">
    <property type="component" value="Unassembled WGS sequence"/>
</dbReference>